<dbReference type="InterPro" id="IPR027381">
    <property type="entry name" value="LytR/CpsA/Psr_C"/>
</dbReference>
<dbReference type="RefSeq" id="WP_114928040.1">
    <property type="nucleotide sequence ID" value="NZ_CP031229.1"/>
</dbReference>
<reference evidence="3 4" key="1">
    <citation type="submission" date="2018-07" db="EMBL/GenBank/DDBJ databases">
        <title>Complete genome sequencing of Ornithinimicrobium sp. AMA3305.</title>
        <authorList>
            <person name="Bae J.-W."/>
        </authorList>
    </citation>
    <scope>NUCLEOTIDE SEQUENCE [LARGE SCALE GENOMIC DNA]</scope>
    <source>
        <strain evidence="3 4">AMA3305</strain>
    </source>
</reference>
<keyword evidence="4" id="KW-1185">Reference proteome</keyword>
<evidence type="ECO:0000259" key="2">
    <source>
        <dbReference type="Pfam" id="PF13399"/>
    </source>
</evidence>
<feature type="domain" description="LytR/CpsA/Psr regulator C-terminal" evidence="2">
    <location>
        <begin position="72"/>
        <end position="160"/>
    </location>
</feature>
<name>A0A345NML7_9MICO</name>
<dbReference type="Proteomes" id="UP000253790">
    <property type="component" value="Chromosome"/>
</dbReference>
<proteinExistence type="predicted"/>
<dbReference type="OrthoDB" id="4871865at2"/>
<evidence type="ECO:0000313" key="3">
    <source>
        <dbReference type="EMBL" id="AXH96275.1"/>
    </source>
</evidence>
<feature type="compositionally biased region" description="Low complexity" evidence="1">
    <location>
        <begin position="162"/>
        <end position="171"/>
    </location>
</feature>
<accession>A0A345NML7</accession>
<dbReference type="Gene3D" id="3.30.70.2390">
    <property type="match status" value="1"/>
</dbReference>
<feature type="region of interest" description="Disordered" evidence="1">
    <location>
        <begin position="162"/>
        <end position="182"/>
    </location>
</feature>
<evidence type="ECO:0000256" key="1">
    <source>
        <dbReference type="SAM" id="MobiDB-lite"/>
    </source>
</evidence>
<gene>
    <name evidence="3" type="ORF">DV701_09195</name>
</gene>
<dbReference type="KEGG" id="orn:DV701_09195"/>
<sequence length="182" mass="18234">MGYVRTAGMSTAARRARRRAALVISGLLLALLVVFGLAMAFVQGWISTPGGSGDAAATSAVSAPPPAMTVAEVSVNVYNAGGIPGAAGRAGESLRERGYSVATVANDPEGADVPGVGVIRHGPKGIEEAELLRADLPGSVELVDDGRDSAVVDLVLGAQWEDLPAAGASDADPSDADPSEEG</sequence>
<evidence type="ECO:0000313" key="4">
    <source>
        <dbReference type="Proteomes" id="UP000253790"/>
    </source>
</evidence>
<dbReference type="Pfam" id="PF13399">
    <property type="entry name" value="LytR_C"/>
    <property type="match status" value="1"/>
</dbReference>
<feature type="compositionally biased region" description="Acidic residues" evidence="1">
    <location>
        <begin position="172"/>
        <end position="182"/>
    </location>
</feature>
<dbReference type="EMBL" id="CP031229">
    <property type="protein sequence ID" value="AXH96275.1"/>
    <property type="molecule type" value="Genomic_DNA"/>
</dbReference>
<dbReference type="AlphaFoldDB" id="A0A345NML7"/>
<organism evidence="3 4">
    <name type="scientific">Ornithinimicrobium avium</name>
    <dbReference type="NCBI Taxonomy" id="2283195"/>
    <lineage>
        <taxon>Bacteria</taxon>
        <taxon>Bacillati</taxon>
        <taxon>Actinomycetota</taxon>
        <taxon>Actinomycetes</taxon>
        <taxon>Micrococcales</taxon>
        <taxon>Ornithinimicrobiaceae</taxon>
        <taxon>Ornithinimicrobium</taxon>
    </lineage>
</organism>
<protein>
    <submittedName>
        <fullName evidence="3">LytR family transcriptional regulator</fullName>
    </submittedName>
</protein>